<dbReference type="RefSeq" id="WP_098403012.1">
    <property type="nucleotide sequence ID" value="NZ_NTXF01000052.1"/>
</dbReference>
<proteinExistence type="predicted"/>
<evidence type="ECO:0000313" key="2">
    <source>
        <dbReference type="Proteomes" id="UP000220502"/>
    </source>
</evidence>
<name>A0ABD6SFW6_BACTU</name>
<sequence>MQWVNKLTSEFLSDKDSIKRYIQIRFAFACDVFQILQQGLEEDGNNVREPIIYGVIMSNKSIYIGQSLDSQRRIKDLPIGESHHFAKTIPTELWEKIIVIKLNSIFESEEERIEIENKVKEKLVDSNEKLIEKSEYSRREKAREYIRKALEFKLQSDLVPLFNLITKESKHGAILFKDKPDASPIIQLTLPYINKYYPKLKTQYDLIDKESKTALTAGNKGYKSRGNFGCAAFPNFIWRENKDVYLSKYSI</sequence>
<accession>A0ABD6SFW6</accession>
<organism evidence="1 2">
    <name type="scientific">Bacillus thuringiensis</name>
    <dbReference type="NCBI Taxonomy" id="1428"/>
    <lineage>
        <taxon>Bacteria</taxon>
        <taxon>Bacillati</taxon>
        <taxon>Bacillota</taxon>
        <taxon>Bacilli</taxon>
        <taxon>Bacillales</taxon>
        <taxon>Bacillaceae</taxon>
        <taxon>Bacillus</taxon>
        <taxon>Bacillus cereus group</taxon>
    </lineage>
</organism>
<comment type="caution">
    <text evidence="1">The sequence shown here is derived from an EMBL/GenBank/DDBJ whole genome shotgun (WGS) entry which is preliminary data.</text>
</comment>
<gene>
    <name evidence="1" type="ORF">CN461_27965</name>
</gene>
<dbReference type="EMBL" id="NTXF01000052">
    <property type="protein sequence ID" value="PEX44008.1"/>
    <property type="molecule type" value="Genomic_DNA"/>
</dbReference>
<reference evidence="1 2" key="1">
    <citation type="submission" date="2017-09" db="EMBL/GenBank/DDBJ databases">
        <title>Large-scale bioinformatics analysis of Bacillus genomes uncovers conserved roles of natural products in bacterial physiology.</title>
        <authorList>
            <consortium name="Agbiome Team Llc"/>
            <person name="Bleich R.M."/>
            <person name="Kirk G.J."/>
            <person name="Santa Maria K.C."/>
            <person name="Allen S.E."/>
            <person name="Farag S."/>
            <person name="Shank E.A."/>
            <person name="Bowers A."/>
        </authorList>
    </citation>
    <scope>NUCLEOTIDE SEQUENCE [LARGE SCALE GENOMIC DNA]</scope>
    <source>
        <strain evidence="1 2">AFS007900</strain>
    </source>
</reference>
<evidence type="ECO:0000313" key="1">
    <source>
        <dbReference type="EMBL" id="PEX44008.1"/>
    </source>
</evidence>
<dbReference type="AlphaFoldDB" id="A0ABD6SFW6"/>
<protein>
    <recommendedName>
        <fullName evidence="3">GIY-YIG nuclease family protein</fullName>
    </recommendedName>
</protein>
<dbReference type="Proteomes" id="UP000220502">
    <property type="component" value="Unassembled WGS sequence"/>
</dbReference>
<evidence type="ECO:0008006" key="3">
    <source>
        <dbReference type="Google" id="ProtNLM"/>
    </source>
</evidence>